<dbReference type="Pfam" id="PF06625">
    <property type="entry name" value="DUF1151"/>
    <property type="match status" value="1"/>
</dbReference>
<dbReference type="PANTHER" id="PTHR16768:SF5">
    <property type="entry name" value="FI14214P"/>
    <property type="match status" value="1"/>
</dbReference>
<dbReference type="AlphaFoldDB" id="A0A3S1H907"/>
<sequence>GDNSNFKFISNFQNVISNIRRIEEHYASFPEPDPDYLNEDEESGSGGGGGGRGTDGSSKPQQPQRRSPGWKVLPHQTNGTGTGASDVTSDDFPPPPPPLTAEELASSVMTAQAQEAQGQGQGQGQHKNGISPSSSGGGGGGGGPPQIKPKPLHNPCLESRERQALHRELISNYKLGKDVLQKPELNKVLRERRETQRKKEWEEQKQSKGRTSLELKLEERRVKE</sequence>
<comment type="caution">
    <text evidence="3">The sequence shown here is derived from an EMBL/GenBank/DDBJ whole genome shotgun (WGS) entry which is preliminary data.</text>
</comment>
<evidence type="ECO:0000313" key="4">
    <source>
        <dbReference type="Proteomes" id="UP000271974"/>
    </source>
</evidence>
<dbReference type="InterPro" id="IPR009533">
    <property type="entry name" value="FAM107"/>
</dbReference>
<evidence type="ECO:0000256" key="1">
    <source>
        <dbReference type="ARBA" id="ARBA00023054"/>
    </source>
</evidence>
<feature type="compositionally biased region" description="Gly residues" evidence="2">
    <location>
        <begin position="135"/>
        <end position="144"/>
    </location>
</feature>
<dbReference type="Proteomes" id="UP000271974">
    <property type="component" value="Unassembled WGS sequence"/>
</dbReference>
<feature type="non-terminal residue" evidence="3">
    <location>
        <position position="1"/>
    </location>
</feature>
<keyword evidence="1" id="KW-0175">Coiled coil</keyword>
<feature type="compositionally biased region" description="Acidic residues" evidence="2">
    <location>
        <begin position="32"/>
        <end position="43"/>
    </location>
</feature>
<dbReference type="OrthoDB" id="5963205at2759"/>
<reference evidence="3 4" key="1">
    <citation type="submission" date="2019-01" db="EMBL/GenBank/DDBJ databases">
        <title>A draft genome assembly of the solar-powered sea slug Elysia chlorotica.</title>
        <authorList>
            <person name="Cai H."/>
            <person name="Li Q."/>
            <person name="Fang X."/>
            <person name="Li J."/>
            <person name="Curtis N.E."/>
            <person name="Altenburger A."/>
            <person name="Shibata T."/>
            <person name="Feng M."/>
            <person name="Maeda T."/>
            <person name="Schwartz J.A."/>
            <person name="Shigenobu S."/>
            <person name="Lundholm N."/>
            <person name="Nishiyama T."/>
            <person name="Yang H."/>
            <person name="Hasebe M."/>
            <person name="Li S."/>
            <person name="Pierce S.K."/>
            <person name="Wang J."/>
        </authorList>
    </citation>
    <scope>NUCLEOTIDE SEQUENCE [LARGE SCALE GENOMIC DNA]</scope>
    <source>
        <strain evidence="3">EC2010</strain>
        <tissue evidence="3">Whole organism of an adult</tissue>
    </source>
</reference>
<keyword evidence="4" id="KW-1185">Reference proteome</keyword>
<dbReference type="EMBL" id="RQTK01000819">
    <property type="protein sequence ID" value="RUS74567.1"/>
    <property type="molecule type" value="Genomic_DNA"/>
</dbReference>
<name>A0A3S1H907_ELYCH</name>
<accession>A0A3S1H907</accession>
<feature type="compositionally biased region" description="Gly residues" evidence="2">
    <location>
        <begin position="44"/>
        <end position="54"/>
    </location>
</feature>
<proteinExistence type="predicted"/>
<evidence type="ECO:0000313" key="3">
    <source>
        <dbReference type="EMBL" id="RUS74567.1"/>
    </source>
</evidence>
<protein>
    <submittedName>
        <fullName evidence="3">Uncharacterized protein</fullName>
    </submittedName>
</protein>
<dbReference type="PANTHER" id="PTHR16768">
    <property type="entry name" value="DOWN REGULATED IN RENAL CARCINOMA 1/TU3A"/>
    <property type="match status" value="1"/>
</dbReference>
<feature type="region of interest" description="Disordered" evidence="2">
    <location>
        <begin position="26"/>
        <end position="160"/>
    </location>
</feature>
<feature type="non-terminal residue" evidence="3">
    <location>
        <position position="224"/>
    </location>
</feature>
<feature type="region of interest" description="Disordered" evidence="2">
    <location>
        <begin position="190"/>
        <end position="224"/>
    </location>
</feature>
<evidence type="ECO:0000256" key="2">
    <source>
        <dbReference type="SAM" id="MobiDB-lite"/>
    </source>
</evidence>
<organism evidence="3 4">
    <name type="scientific">Elysia chlorotica</name>
    <name type="common">Eastern emerald elysia</name>
    <name type="synonym">Sea slug</name>
    <dbReference type="NCBI Taxonomy" id="188477"/>
    <lineage>
        <taxon>Eukaryota</taxon>
        <taxon>Metazoa</taxon>
        <taxon>Spiralia</taxon>
        <taxon>Lophotrochozoa</taxon>
        <taxon>Mollusca</taxon>
        <taxon>Gastropoda</taxon>
        <taxon>Heterobranchia</taxon>
        <taxon>Euthyneura</taxon>
        <taxon>Panpulmonata</taxon>
        <taxon>Sacoglossa</taxon>
        <taxon>Placobranchoidea</taxon>
        <taxon>Plakobranchidae</taxon>
        <taxon>Elysia</taxon>
    </lineage>
</organism>
<gene>
    <name evidence="3" type="ORF">EGW08_017673</name>
</gene>
<dbReference type="STRING" id="188477.A0A3S1H907"/>
<feature type="compositionally biased region" description="Polar residues" evidence="2">
    <location>
        <begin position="75"/>
        <end position="87"/>
    </location>
</feature>